<dbReference type="PANTHER" id="PTHR43669:SF3">
    <property type="entry name" value="ALCOHOL DEHYDROGENASE, PUTATIVE (AFU_ORTHOLOGUE AFUA_3G03445)-RELATED"/>
    <property type="match status" value="1"/>
</dbReference>
<proteinExistence type="inferred from homology"/>
<dbReference type="PANTHER" id="PTHR43669">
    <property type="entry name" value="5-KETO-D-GLUCONATE 5-REDUCTASE"/>
    <property type="match status" value="1"/>
</dbReference>
<gene>
    <name evidence="3" type="ORF">F4V91_32995</name>
</gene>
<dbReference type="InterPro" id="IPR002347">
    <property type="entry name" value="SDR_fam"/>
</dbReference>
<accession>A0A6A1THE8</accession>
<reference evidence="3 4" key="1">
    <citation type="submission" date="2019-09" db="EMBL/GenBank/DDBJ databases">
        <title>Genome sequencing of Ng87 strain.</title>
        <authorList>
            <person name="Karasev E.S."/>
            <person name="Andronov E."/>
        </authorList>
    </citation>
    <scope>NUCLEOTIDE SEQUENCE [LARGE SCALE GENOMIC DNA]</scope>
    <source>
        <strain evidence="3 4">Ng87</strain>
    </source>
</reference>
<dbReference type="CDD" id="cd05233">
    <property type="entry name" value="SDR_c"/>
    <property type="match status" value="1"/>
</dbReference>
<evidence type="ECO:0000256" key="2">
    <source>
        <dbReference type="ARBA" id="ARBA00023002"/>
    </source>
</evidence>
<dbReference type="AlphaFoldDB" id="A0A6A1THE8"/>
<dbReference type="RefSeq" id="WP_151047676.1">
    <property type="nucleotide sequence ID" value="NZ_VZUL01000006.1"/>
</dbReference>
<sequence length="221" mass="22440">MTNSIMIIGAGPGIGQAVAERFGRDGWHVVLTARNADRLADMSAALSGQGLNASTLQADATDPVALRKALAEANRITGGLTAVHFNAAVVREQDLFSMSDDEVTNDLAINVAAGLHTIRASVELFGARGGTILVTGGGLAVSPHAGYASLGLGKAALRNVVEGLAGPLAERGIRIAVATIATIVGPGSTEAREAADTIWTLATDPTAGWESVYPANAFKGG</sequence>
<dbReference type="Gene3D" id="3.40.50.720">
    <property type="entry name" value="NAD(P)-binding Rossmann-like Domain"/>
    <property type="match status" value="1"/>
</dbReference>
<keyword evidence="2" id="KW-0560">Oxidoreductase</keyword>
<comment type="similarity">
    <text evidence="1">Belongs to the short-chain dehydrogenases/reductases (SDR) family.</text>
</comment>
<dbReference type="InterPro" id="IPR036291">
    <property type="entry name" value="NAD(P)-bd_dom_sf"/>
</dbReference>
<evidence type="ECO:0000313" key="3">
    <source>
        <dbReference type="EMBL" id="KAB1082146.1"/>
    </source>
</evidence>
<comment type="caution">
    <text evidence="3">The sequence shown here is derived from an EMBL/GenBank/DDBJ whole genome shotgun (WGS) entry which is preliminary data.</text>
</comment>
<dbReference type="EMBL" id="VZUL01000006">
    <property type="protein sequence ID" value="KAB1082146.1"/>
    <property type="molecule type" value="Genomic_DNA"/>
</dbReference>
<dbReference type="SUPFAM" id="SSF51735">
    <property type="entry name" value="NAD(P)-binding Rossmann-fold domains"/>
    <property type="match status" value="1"/>
</dbReference>
<dbReference type="Pfam" id="PF00106">
    <property type="entry name" value="adh_short"/>
    <property type="match status" value="1"/>
</dbReference>
<name>A0A6A1THE8_NEOGA</name>
<dbReference type="Proteomes" id="UP000386575">
    <property type="component" value="Unassembled WGS sequence"/>
</dbReference>
<organism evidence="3 4">
    <name type="scientific">Neorhizobium galegae</name>
    <name type="common">Rhizobium galegae</name>
    <dbReference type="NCBI Taxonomy" id="399"/>
    <lineage>
        <taxon>Bacteria</taxon>
        <taxon>Pseudomonadati</taxon>
        <taxon>Pseudomonadota</taxon>
        <taxon>Alphaproteobacteria</taxon>
        <taxon>Hyphomicrobiales</taxon>
        <taxon>Rhizobiaceae</taxon>
        <taxon>Rhizobium/Agrobacterium group</taxon>
        <taxon>Neorhizobium</taxon>
    </lineage>
</organism>
<evidence type="ECO:0000256" key="1">
    <source>
        <dbReference type="ARBA" id="ARBA00006484"/>
    </source>
</evidence>
<evidence type="ECO:0000313" key="4">
    <source>
        <dbReference type="Proteomes" id="UP000386575"/>
    </source>
</evidence>
<dbReference type="GO" id="GO:0016491">
    <property type="term" value="F:oxidoreductase activity"/>
    <property type="evidence" value="ECO:0007669"/>
    <property type="project" value="UniProtKB-KW"/>
</dbReference>
<protein>
    <submittedName>
        <fullName evidence="3">SDR family oxidoreductase</fullName>
    </submittedName>
</protein>